<feature type="transmembrane region" description="Helical" evidence="7">
    <location>
        <begin position="134"/>
        <end position="157"/>
    </location>
</feature>
<feature type="transmembrane region" description="Helical" evidence="7">
    <location>
        <begin position="177"/>
        <end position="207"/>
    </location>
</feature>
<feature type="region of interest" description="Disordered" evidence="6">
    <location>
        <begin position="1"/>
        <end position="41"/>
    </location>
</feature>
<keyword evidence="3 7" id="KW-0812">Transmembrane</keyword>
<dbReference type="PANTHER" id="PTHR12841">
    <property type="entry name" value="PROTEIN UNC-50 HOMOLOG"/>
    <property type="match status" value="1"/>
</dbReference>
<evidence type="ECO:0000256" key="5">
    <source>
        <dbReference type="ARBA" id="ARBA00023136"/>
    </source>
</evidence>
<keyword evidence="5 7" id="KW-0472">Membrane</keyword>
<feature type="transmembrane region" description="Helical" evidence="7">
    <location>
        <begin position="248"/>
        <end position="266"/>
    </location>
</feature>
<evidence type="ECO:0000256" key="3">
    <source>
        <dbReference type="ARBA" id="ARBA00022692"/>
    </source>
</evidence>
<comment type="similarity">
    <text evidence="2">Belongs to the unc-50 family.</text>
</comment>
<feature type="compositionally biased region" description="Low complexity" evidence="6">
    <location>
        <begin position="1"/>
        <end position="29"/>
    </location>
</feature>
<evidence type="ECO:0000256" key="1">
    <source>
        <dbReference type="ARBA" id="ARBA00004141"/>
    </source>
</evidence>
<dbReference type="AlphaFoldDB" id="A0A0F7SX40"/>
<sequence length="283" mass="31846">MGSLLPTSNPLSSSNSPSPSFSSSSTNPPIRGYNSSPSSGSNFIRSPSVLTWSKIRKMAKFGRMDFELAFWNLTYLCVAPRRVYRNVYYHKQTKNQWARDDPAMVVLISGCLVLAAIAWSVIHGYTLLQTLNTALLMVFRDFLLSSAAVATVQWFMTNHLLRSPKAHFSPSDTKVEWAFAFDVAVNAFFTFFLWIYVGQLLLVSLITKENWVCLWLGNSVWLAALSQYIYISYLGFAALPFLVRSELLLAPLLPVFVGYVLSLLGFNMAKTVLEAYFGQTWHS</sequence>
<keyword evidence="4 7" id="KW-1133">Transmembrane helix</keyword>
<dbReference type="Pfam" id="PF05216">
    <property type="entry name" value="UNC-50"/>
    <property type="match status" value="1"/>
</dbReference>
<evidence type="ECO:0000256" key="2">
    <source>
        <dbReference type="ARBA" id="ARBA00006293"/>
    </source>
</evidence>
<evidence type="ECO:0000256" key="6">
    <source>
        <dbReference type="SAM" id="MobiDB-lite"/>
    </source>
</evidence>
<comment type="subcellular location">
    <subcellularLocation>
        <location evidence="1">Membrane</location>
        <topology evidence="1">Multi-pass membrane protein</topology>
    </subcellularLocation>
</comment>
<feature type="transmembrane region" description="Helical" evidence="7">
    <location>
        <begin position="103"/>
        <end position="122"/>
    </location>
</feature>
<dbReference type="EMBL" id="LN483332">
    <property type="protein sequence ID" value="CED85289.1"/>
    <property type="molecule type" value="Genomic_DNA"/>
</dbReference>
<organism evidence="8">
    <name type="scientific">Phaffia rhodozyma</name>
    <name type="common">Yeast</name>
    <name type="synonym">Xanthophyllomyces dendrorhous</name>
    <dbReference type="NCBI Taxonomy" id="264483"/>
    <lineage>
        <taxon>Eukaryota</taxon>
        <taxon>Fungi</taxon>
        <taxon>Dikarya</taxon>
        <taxon>Basidiomycota</taxon>
        <taxon>Agaricomycotina</taxon>
        <taxon>Tremellomycetes</taxon>
        <taxon>Cystofilobasidiales</taxon>
        <taxon>Mrakiaceae</taxon>
        <taxon>Phaffia</taxon>
    </lineage>
</organism>
<evidence type="ECO:0000256" key="4">
    <source>
        <dbReference type="ARBA" id="ARBA00022989"/>
    </source>
</evidence>
<dbReference type="GO" id="GO:0000139">
    <property type="term" value="C:Golgi membrane"/>
    <property type="evidence" value="ECO:0007669"/>
    <property type="project" value="TreeGrafter"/>
</dbReference>
<proteinExistence type="inferred from homology"/>
<protein>
    <submittedName>
        <fullName evidence="8">Uncharacterized conserved protein</fullName>
    </submittedName>
</protein>
<dbReference type="InterPro" id="IPR007881">
    <property type="entry name" value="UNC-50"/>
</dbReference>
<evidence type="ECO:0000256" key="7">
    <source>
        <dbReference type="SAM" id="Phobius"/>
    </source>
</evidence>
<evidence type="ECO:0000313" key="8">
    <source>
        <dbReference type="EMBL" id="CED85289.1"/>
    </source>
</evidence>
<reference evidence="8" key="1">
    <citation type="submission" date="2014-08" db="EMBL/GenBank/DDBJ databases">
        <authorList>
            <person name="Sharma Rahul"/>
            <person name="Thines Marco"/>
        </authorList>
    </citation>
    <scope>NUCLEOTIDE SEQUENCE</scope>
</reference>
<accession>A0A0F7SX40</accession>
<dbReference type="PANTHER" id="PTHR12841:SF6">
    <property type="entry name" value="PROTEIN UNC-50 HOMOLOG"/>
    <property type="match status" value="1"/>
</dbReference>
<name>A0A0F7SX40_PHARH</name>
<feature type="transmembrane region" description="Helical" evidence="7">
    <location>
        <begin position="66"/>
        <end position="83"/>
    </location>
</feature>
<feature type="transmembrane region" description="Helical" evidence="7">
    <location>
        <begin position="219"/>
        <end position="242"/>
    </location>
</feature>